<reference evidence="2" key="1">
    <citation type="submission" date="2014-09" db="EMBL/GenBank/DDBJ databases">
        <authorList>
            <person name="Magalhaes I.L.F."/>
            <person name="Oliveira U."/>
            <person name="Santos F.R."/>
            <person name="Vidigal T.H.D.A."/>
            <person name="Brescovit A.D."/>
            <person name="Santos A.J."/>
        </authorList>
    </citation>
    <scope>NUCLEOTIDE SEQUENCE</scope>
    <source>
        <tissue evidence="2">Shoot tissue taken approximately 20 cm above the soil surface</tissue>
    </source>
</reference>
<feature type="region of interest" description="Disordered" evidence="1">
    <location>
        <begin position="1"/>
        <end position="35"/>
    </location>
</feature>
<reference evidence="2" key="2">
    <citation type="journal article" date="2015" name="Data Brief">
        <title>Shoot transcriptome of the giant reed, Arundo donax.</title>
        <authorList>
            <person name="Barrero R.A."/>
            <person name="Guerrero F.D."/>
            <person name="Moolhuijzen P."/>
            <person name="Goolsby J.A."/>
            <person name="Tidwell J."/>
            <person name="Bellgard S.E."/>
            <person name="Bellgard M.I."/>
        </authorList>
    </citation>
    <scope>NUCLEOTIDE SEQUENCE</scope>
    <source>
        <tissue evidence="2">Shoot tissue taken approximately 20 cm above the soil surface</tissue>
    </source>
</reference>
<proteinExistence type="predicted"/>
<accession>A0A0A8YBV8</accession>
<evidence type="ECO:0000313" key="2">
    <source>
        <dbReference type="EMBL" id="JAD23454.1"/>
    </source>
</evidence>
<organism evidence="2">
    <name type="scientific">Arundo donax</name>
    <name type="common">Giant reed</name>
    <name type="synonym">Donax arundinaceus</name>
    <dbReference type="NCBI Taxonomy" id="35708"/>
    <lineage>
        <taxon>Eukaryota</taxon>
        <taxon>Viridiplantae</taxon>
        <taxon>Streptophyta</taxon>
        <taxon>Embryophyta</taxon>
        <taxon>Tracheophyta</taxon>
        <taxon>Spermatophyta</taxon>
        <taxon>Magnoliopsida</taxon>
        <taxon>Liliopsida</taxon>
        <taxon>Poales</taxon>
        <taxon>Poaceae</taxon>
        <taxon>PACMAD clade</taxon>
        <taxon>Arundinoideae</taxon>
        <taxon>Arundineae</taxon>
        <taxon>Arundo</taxon>
    </lineage>
</organism>
<evidence type="ECO:0000256" key="1">
    <source>
        <dbReference type="SAM" id="MobiDB-lite"/>
    </source>
</evidence>
<dbReference type="EMBL" id="GBRH01274441">
    <property type="protein sequence ID" value="JAD23454.1"/>
    <property type="molecule type" value="Transcribed_RNA"/>
</dbReference>
<name>A0A0A8YBV8_ARUDO</name>
<dbReference type="AlphaFoldDB" id="A0A0A8YBV8"/>
<sequence>MSVASLANGKNSHCQHDCKGGNRMIYSAPDLPEIQ</sequence>
<protein>
    <submittedName>
        <fullName evidence="2">Uncharacterized protein</fullName>
    </submittedName>
</protein>